<evidence type="ECO:0000259" key="15">
    <source>
        <dbReference type="PROSITE" id="PS50893"/>
    </source>
</evidence>
<dbReference type="FunFam" id="1.20.1560.10:FF:000024">
    <property type="entry name" value="ABC transporter C family member 2"/>
    <property type="match status" value="1"/>
</dbReference>
<keyword evidence="18" id="KW-1185">Reference proteome</keyword>
<feature type="transmembrane region" description="Helical" evidence="14">
    <location>
        <begin position="956"/>
        <end position="976"/>
    </location>
</feature>
<evidence type="ECO:0000256" key="12">
    <source>
        <dbReference type="ARBA" id="ARBA00034018"/>
    </source>
</evidence>
<evidence type="ECO:0000259" key="16">
    <source>
        <dbReference type="PROSITE" id="PS50929"/>
    </source>
</evidence>
<dbReference type="STRING" id="69332.A0A388LN81"/>
<dbReference type="Gramene" id="GBG83673">
    <property type="protein sequence ID" value="GBG83673"/>
    <property type="gene ID" value="CBR_g37475"/>
</dbReference>
<dbReference type="InterPro" id="IPR036640">
    <property type="entry name" value="ABC1_TM_sf"/>
</dbReference>
<evidence type="ECO:0000256" key="14">
    <source>
        <dbReference type="SAM" id="Phobius"/>
    </source>
</evidence>
<feature type="domain" description="ABC transporter" evidence="15">
    <location>
        <begin position="646"/>
        <end position="870"/>
    </location>
</feature>
<comment type="caution">
    <text evidence="17">The sequence shown here is derived from an EMBL/GenBank/DDBJ whole genome shotgun (WGS) entry which is preliminary data.</text>
</comment>
<gene>
    <name evidence="17" type="ORF">CBR_g37475</name>
</gene>
<keyword evidence="7" id="KW-0547">Nucleotide-binding</keyword>
<feature type="transmembrane region" description="Helical" evidence="14">
    <location>
        <begin position="550"/>
        <end position="577"/>
    </location>
</feature>
<feature type="transmembrane region" description="Helical" evidence="14">
    <location>
        <begin position="154"/>
        <end position="178"/>
    </location>
</feature>
<dbReference type="CDD" id="cd18579">
    <property type="entry name" value="ABC_6TM_ABCC_D1"/>
    <property type="match status" value="1"/>
</dbReference>
<dbReference type="OrthoDB" id="6500128at2759"/>
<evidence type="ECO:0000256" key="10">
    <source>
        <dbReference type="ARBA" id="ARBA00022989"/>
    </source>
</evidence>
<dbReference type="FunFam" id="3.40.50.300:FF:000450">
    <property type="entry name" value="ABC transporter C family member 2"/>
    <property type="match status" value="1"/>
</dbReference>
<dbReference type="EC" id="7.6.2.2" evidence="3"/>
<dbReference type="PANTHER" id="PTHR24223:SF456">
    <property type="entry name" value="MULTIDRUG RESISTANCE-ASSOCIATED PROTEIN LETHAL(2)03659"/>
    <property type="match status" value="1"/>
</dbReference>
<comment type="catalytic activity">
    <reaction evidence="12">
        <text>ATP + H2O + xenobioticSide 1 = ADP + phosphate + xenobioticSide 2.</text>
        <dbReference type="EC" id="7.6.2.2"/>
    </reaction>
</comment>
<dbReference type="Gene3D" id="3.40.50.300">
    <property type="entry name" value="P-loop containing nucleotide triphosphate hydrolases"/>
    <property type="match status" value="2"/>
</dbReference>
<feature type="domain" description="ABC transmembrane type-1" evidence="16">
    <location>
        <begin position="335"/>
        <end position="612"/>
    </location>
</feature>
<sequence length="1692" mass="186623">MEEEEKGGSFHFVNTFCRPLFNGTWASLKNELGPFTPCFTEIVVLGTACLVMVVLSALRIRLICSSGHGIDPRRKKMKLRHPFLHLLALVCSIHCAIVPLLQLSARISLQDFGGDMPLAPFEIYSIVSTSIAWLTVTVTYALELAHCYVPKGHWYLRFALLFMLAGQLSKLRFVLLLLERYDGYFFYLFVSFIAAQAIQGGLAIFYYPDLVPQPGYDDVAADSSSVSITGAGDDYVLLSSGEGGGGGGGGGENICPERRSNIVSRLLFMWMTPLMSSGYKRPIKNDDVWQLDEWDRSEVNARMFEQRWREEREKAAGNPSLLRTFVRCFGFRFMLGGFCKLFNDASQFTGPVFLNLLLKSMQNNEPAWKGYLYSCAIFVAMMIGVIGEGQYFQTVMRVAFHLRAVLIAAIFGKSMALSHTAREKVSTGFITNLISSDVESLQQVCQNLHLLWSAPLRILVAIVLLYRELGYASLVGLLLLVLTIPSQALIVRKVQLLTKGVLQRTDKRIGLTTEVLKSMDIVKCYAWEESFSAKIQAIREDELSWLRSSVYLMALNFLILNVVPVLVSVVTFGVYALNHTLTPASAFTSIALFGVLRYPLITFPQLINQVILAKVSLARVQEMLVGQEGQLDPPLPSDPSKPAVTIKNGNFAWDVKALHCTLKDINLEIPAGQLVAIVGSTGQGKSSLVSAMLGEIPSVPQGVDLVKIHGSVAYVSQISWIFNATVRENVLFGLPFHPQRYAEAIRVSALEEDLEQLPGGDLTEIGERGVNVSGGQKQRISIARAVFANADVYIFDDPLSALDSHVARQVFDLCIKGTLADKTRVLVTNQLHFLPHVDSIVVVYEGRIVEAGTYERLRSSGGAHWAKLMEKAGSLDSEEEDGPQKDEGRTEGGSPATAKGKGQKEQIQSLPETTSTAPNSGGGGGGGGGRKRGGTALVQEEEREMGIVRRAVVGRYISAMGGFFVITFLILSYVFIEISRVGSSLWLTKWSGAGARALHSAFYYIGVYAVISLCQVLFQFSKQFQVVIGSLRATKRLHEGMLGSVLFVPMSFFHTNPLGRIMNRFSKDVADMDRSIATALNLSLTGIFQLSSTFLLIGVLTPYTLICFIPLLAVFCMVYLYFQSTAREVKRLDSITRSPVYAQFSEALNGLATIRAYRAHSRLSRASAQAVDTNVRFTLVNMSANRWLSIRLEFLGGLMILVTGVFAVMDNAHAEDKSAAAPQIGLVLSYALSITSLMTMTLRLASMAENSLNAVERVGTYIDLKPEAERVIPNHRPSSDWPFQGAILFDNVWMRYREDLPPVLKGLTIAVKPTEKIGVVGRTGAGKSSLFNALFRIVELSSGRILIDGSDISQFGVADLRKALSIIPQSPVLFSGTIRFNLDPFDEHKDRDLWEALERAHLKEVISRSENGLDTVVKDSGDNFSVGQRQLLSLARALLRRSKILVLDEATASVDVGTDALIQKTIREEFKNCTMLTIAHRINTIVDSDRILVMDDGKALEYDTPIRLLKKEDGAFASLVKSTGSANAQYLYGVATGDVDIQQQMTGQANGVEQKWAHEAAVAQRWIRATKWALGMTLSASHNDLQQMASGVQDESEIPLLMSVHEAAGTLRRVLRGEHNEALREELQRSGVSEQRWWTTLFRLVEGLAGLARGLKLRYVDHLDNPAGNGGPTEQRNSEWQYLTLAVETRDT</sequence>
<dbReference type="PROSITE" id="PS50893">
    <property type="entry name" value="ABC_TRANSPORTER_2"/>
    <property type="match status" value="2"/>
</dbReference>
<reference evidence="17 18" key="1">
    <citation type="journal article" date="2018" name="Cell">
        <title>The Chara Genome: Secondary Complexity and Implications for Plant Terrestrialization.</title>
        <authorList>
            <person name="Nishiyama T."/>
            <person name="Sakayama H."/>
            <person name="Vries J.D."/>
            <person name="Buschmann H."/>
            <person name="Saint-Marcoux D."/>
            <person name="Ullrich K.K."/>
            <person name="Haas F.B."/>
            <person name="Vanderstraeten L."/>
            <person name="Becker D."/>
            <person name="Lang D."/>
            <person name="Vosolsobe S."/>
            <person name="Rombauts S."/>
            <person name="Wilhelmsson P.K.I."/>
            <person name="Janitza P."/>
            <person name="Kern R."/>
            <person name="Heyl A."/>
            <person name="Rumpler F."/>
            <person name="Villalobos L.I.A.C."/>
            <person name="Clay J.M."/>
            <person name="Skokan R."/>
            <person name="Toyoda A."/>
            <person name="Suzuki Y."/>
            <person name="Kagoshima H."/>
            <person name="Schijlen E."/>
            <person name="Tajeshwar N."/>
            <person name="Catarino B."/>
            <person name="Hetherington A.J."/>
            <person name="Saltykova A."/>
            <person name="Bonnot C."/>
            <person name="Breuninger H."/>
            <person name="Symeonidi A."/>
            <person name="Radhakrishnan G.V."/>
            <person name="Van Nieuwerburgh F."/>
            <person name="Deforce D."/>
            <person name="Chang C."/>
            <person name="Karol K.G."/>
            <person name="Hedrich R."/>
            <person name="Ulvskov P."/>
            <person name="Glockner G."/>
            <person name="Delwiche C.F."/>
            <person name="Petrasek J."/>
            <person name="Van de Peer Y."/>
            <person name="Friml J."/>
            <person name="Beilby M."/>
            <person name="Dolan L."/>
            <person name="Kohara Y."/>
            <person name="Sugano S."/>
            <person name="Fujiyama A."/>
            <person name="Delaux P.-M."/>
            <person name="Quint M."/>
            <person name="TheiBen G."/>
            <person name="Hagemann M."/>
            <person name="Harholt J."/>
            <person name="Dunand C."/>
            <person name="Zachgo S."/>
            <person name="Langdale J."/>
            <person name="Maumus F."/>
            <person name="Straeten D.V.D."/>
            <person name="Gould S.B."/>
            <person name="Rensing S.A."/>
        </authorList>
    </citation>
    <scope>NUCLEOTIDE SEQUENCE [LARGE SCALE GENOMIC DNA]</scope>
    <source>
        <strain evidence="17 18">S276</strain>
    </source>
</reference>
<organism evidence="17 18">
    <name type="scientific">Chara braunii</name>
    <name type="common">Braun's stonewort</name>
    <dbReference type="NCBI Taxonomy" id="69332"/>
    <lineage>
        <taxon>Eukaryota</taxon>
        <taxon>Viridiplantae</taxon>
        <taxon>Streptophyta</taxon>
        <taxon>Charophyceae</taxon>
        <taxon>Charales</taxon>
        <taxon>Characeae</taxon>
        <taxon>Chara</taxon>
    </lineage>
</organism>
<feature type="domain" description="ABC transporter" evidence="15">
    <location>
        <begin position="1287"/>
        <end position="1521"/>
    </location>
</feature>
<dbReference type="Gene3D" id="1.20.1560.10">
    <property type="entry name" value="ABC transporter type 1, transmembrane domain"/>
    <property type="match status" value="2"/>
</dbReference>
<dbReference type="EMBL" id="BFEA01000447">
    <property type="protein sequence ID" value="GBG83673.1"/>
    <property type="molecule type" value="Genomic_DNA"/>
</dbReference>
<keyword evidence="4" id="KW-0813">Transport</keyword>
<evidence type="ECO:0000256" key="7">
    <source>
        <dbReference type="ARBA" id="ARBA00022741"/>
    </source>
</evidence>
<evidence type="ECO:0000256" key="8">
    <source>
        <dbReference type="ARBA" id="ARBA00022840"/>
    </source>
</evidence>
<feature type="transmembrane region" description="Helical" evidence="14">
    <location>
        <begin position="83"/>
        <end position="103"/>
    </location>
</feature>
<keyword evidence="6" id="KW-0677">Repeat</keyword>
<feature type="transmembrane region" description="Helical" evidence="14">
    <location>
        <begin position="1103"/>
        <end position="1122"/>
    </location>
</feature>
<dbReference type="GO" id="GO:0016887">
    <property type="term" value="F:ATP hydrolysis activity"/>
    <property type="evidence" value="ECO:0007669"/>
    <property type="project" value="InterPro"/>
</dbReference>
<feature type="domain" description="ABC transmembrane type-1" evidence="16">
    <location>
        <begin position="968"/>
        <end position="1250"/>
    </location>
</feature>
<accession>A0A388LN81</accession>
<feature type="transmembrane region" description="Helical" evidence="14">
    <location>
        <begin position="1221"/>
        <end position="1242"/>
    </location>
</feature>
<dbReference type="InterPro" id="IPR017871">
    <property type="entry name" value="ABC_transporter-like_CS"/>
</dbReference>
<feature type="transmembrane region" description="Helical" evidence="14">
    <location>
        <begin position="42"/>
        <end position="62"/>
    </location>
</feature>
<evidence type="ECO:0000256" key="2">
    <source>
        <dbReference type="ARBA" id="ARBA00009726"/>
    </source>
</evidence>
<dbReference type="CDD" id="cd03244">
    <property type="entry name" value="ABCC_MRP_domain2"/>
    <property type="match status" value="1"/>
</dbReference>
<evidence type="ECO:0000256" key="1">
    <source>
        <dbReference type="ARBA" id="ARBA00004128"/>
    </source>
</evidence>
<dbReference type="GO" id="GO:0005774">
    <property type="term" value="C:vacuolar membrane"/>
    <property type="evidence" value="ECO:0007669"/>
    <property type="project" value="UniProtKB-SubCell"/>
</dbReference>
<evidence type="ECO:0000313" key="18">
    <source>
        <dbReference type="Proteomes" id="UP000265515"/>
    </source>
</evidence>
<dbReference type="CDD" id="cd03250">
    <property type="entry name" value="ABCC_MRP_domain1"/>
    <property type="match status" value="1"/>
</dbReference>
<protein>
    <recommendedName>
        <fullName evidence="3">ABC-type xenobiotic transporter</fullName>
        <ecNumber evidence="3">7.6.2.2</ecNumber>
    </recommendedName>
</protein>
<feature type="compositionally biased region" description="Polar residues" evidence="13">
    <location>
        <begin position="905"/>
        <end position="919"/>
    </location>
</feature>
<comment type="similarity">
    <text evidence="2">Belongs to the ABC transporter superfamily. ABCC family. Conjugate transporter (TC 3.A.1.208) subfamily.</text>
</comment>
<dbReference type="PROSITE" id="PS00211">
    <property type="entry name" value="ABC_TRANSPORTER_1"/>
    <property type="match status" value="2"/>
</dbReference>
<dbReference type="InterPro" id="IPR003439">
    <property type="entry name" value="ABC_transporter-like_ATP-bd"/>
</dbReference>
<evidence type="ECO:0000256" key="3">
    <source>
        <dbReference type="ARBA" id="ARBA00012191"/>
    </source>
</evidence>
<evidence type="ECO:0000256" key="13">
    <source>
        <dbReference type="SAM" id="MobiDB-lite"/>
    </source>
</evidence>
<feature type="transmembrane region" description="Helical" evidence="14">
    <location>
        <begin position="371"/>
        <end position="392"/>
    </location>
</feature>
<dbReference type="InterPro" id="IPR050173">
    <property type="entry name" value="ABC_transporter_C-like"/>
</dbReference>
<dbReference type="SMART" id="SM00382">
    <property type="entry name" value="AAA"/>
    <property type="match status" value="2"/>
</dbReference>
<feature type="region of interest" description="Disordered" evidence="13">
    <location>
        <begin position="872"/>
        <end position="935"/>
    </location>
</feature>
<proteinExistence type="inferred from homology"/>
<keyword evidence="11 14" id="KW-0472">Membrane</keyword>
<dbReference type="GO" id="GO:1902417">
    <property type="term" value="F:(+)-abscisic acid D-glucopyranosyl ester transmembrane transporter activity"/>
    <property type="evidence" value="ECO:0007669"/>
    <property type="project" value="UniProtKB-ARBA"/>
</dbReference>
<dbReference type="GO" id="GO:0008559">
    <property type="term" value="F:ABC-type xenobiotic transporter activity"/>
    <property type="evidence" value="ECO:0007669"/>
    <property type="project" value="UniProtKB-EC"/>
</dbReference>
<keyword evidence="5 14" id="KW-0812">Transmembrane</keyword>
<dbReference type="OMA" id="CFETGMR"/>
<dbReference type="Pfam" id="PF00005">
    <property type="entry name" value="ABC_tran"/>
    <property type="match status" value="2"/>
</dbReference>
<evidence type="ECO:0000313" key="17">
    <source>
        <dbReference type="EMBL" id="GBG83673.1"/>
    </source>
</evidence>
<evidence type="ECO:0000256" key="5">
    <source>
        <dbReference type="ARBA" id="ARBA00022692"/>
    </source>
</evidence>
<feature type="transmembrane region" description="Helical" evidence="14">
    <location>
        <begin position="1192"/>
        <end position="1209"/>
    </location>
</feature>
<dbReference type="Proteomes" id="UP000265515">
    <property type="component" value="Unassembled WGS sequence"/>
</dbReference>
<keyword evidence="10 14" id="KW-1133">Transmembrane helix</keyword>
<comment type="subcellular location">
    <subcellularLocation>
        <location evidence="1">Vacuole membrane</location>
        <topology evidence="1">Multi-pass membrane protein</topology>
    </subcellularLocation>
</comment>
<dbReference type="PANTHER" id="PTHR24223">
    <property type="entry name" value="ATP-BINDING CASSETTE SUB-FAMILY C"/>
    <property type="match status" value="1"/>
</dbReference>
<keyword evidence="8" id="KW-0067">ATP-binding</keyword>
<dbReference type="InterPro" id="IPR044746">
    <property type="entry name" value="ABCC_6TM_D1"/>
</dbReference>
<feature type="transmembrane region" description="Helical" evidence="14">
    <location>
        <begin position="997"/>
        <end position="1020"/>
    </location>
</feature>
<feature type="transmembrane region" description="Helical" evidence="14">
    <location>
        <begin position="123"/>
        <end position="142"/>
    </location>
</feature>
<name>A0A388LN81_CHABU</name>
<feature type="transmembrane region" description="Helical" evidence="14">
    <location>
        <begin position="184"/>
        <end position="207"/>
    </location>
</feature>
<keyword evidence="9" id="KW-1278">Translocase</keyword>
<dbReference type="Pfam" id="PF00664">
    <property type="entry name" value="ABC_membrane"/>
    <property type="match status" value="2"/>
</dbReference>
<feature type="transmembrane region" description="Helical" evidence="14">
    <location>
        <begin position="1040"/>
        <end position="1058"/>
    </location>
</feature>
<evidence type="ECO:0000256" key="6">
    <source>
        <dbReference type="ARBA" id="ARBA00022737"/>
    </source>
</evidence>
<feature type="transmembrane region" description="Helical" evidence="14">
    <location>
        <begin position="472"/>
        <end position="491"/>
    </location>
</feature>
<evidence type="ECO:0000256" key="4">
    <source>
        <dbReference type="ARBA" id="ARBA00022448"/>
    </source>
</evidence>
<dbReference type="GO" id="GO:0005524">
    <property type="term" value="F:ATP binding"/>
    <property type="evidence" value="ECO:0007669"/>
    <property type="project" value="UniProtKB-KW"/>
</dbReference>
<dbReference type="InterPro" id="IPR011527">
    <property type="entry name" value="ABC1_TM_dom"/>
</dbReference>
<dbReference type="SUPFAM" id="SSF90123">
    <property type="entry name" value="ABC transporter transmembrane region"/>
    <property type="match status" value="2"/>
</dbReference>
<evidence type="ECO:0000256" key="11">
    <source>
        <dbReference type="ARBA" id="ARBA00023136"/>
    </source>
</evidence>
<dbReference type="InterPro" id="IPR003593">
    <property type="entry name" value="AAA+_ATPase"/>
</dbReference>
<evidence type="ECO:0000256" key="9">
    <source>
        <dbReference type="ARBA" id="ARBA00022967"/>
    </source>
</evidence>
<dbReference type="FunFam" id="3.40.50.300:FF:000163">
    <property type="entry name" value="Multidrug resistance-associated protein member 4"/>
    <property type="match status" value="1"/>
</dbReference>
<dbReference type="PROSITE" id="PS50929">
    <property type="entry name" value="ABC_TM1F"/>
    <property type="match status" value="2"/>
</dbReference>
<dbReference type="SUPFAM" id="SSF52540">
    <property type="entry name" value="P-loop containing nucleoside triphosphate hydrolases"/>
    <property type="match status" value="2"/>
</dbReference>
<dbReference type="FunFam" id="1.20.1560.10:FF:000013">
    <property type="entry name" value="ABC transporter C family member 2"/>
    <property type="match status" value="1"/>
</dbReference>
<dbReference type="InterPro" id="IPR027417">
    <property type="entry name" value="P-loop_NTPase"/>
</dbReference>